<reference evidence="2 3" key="1">
    <citation type="journal article" date="2018" name="Genome Announc.">
        <title>Genome Sequence of Geothermobacter sp. HR-1 Iron Reducer from the Loihi Seamount.</title>
        <authorList>
            <person name="Smith H."/>
            <person name="Abuyen K."/>
            <person name="Tremblay J."/>
            <person name="Savalia P."/>
            <person name="Perez-Rodriguez I."/>
            <person name="Emerson D."/>
            <person name="Tully B."/>
            <person name="Amend J."/>
        </authorList>
    </citation>
    <scope>NUCLEOTIDE SEQUENCE [LARGE SCALE GENOMIC DNA]</scope>
    <source>
        <strain evidence="2 3">HR-1</strain>
    </source>
</reference>
<name>A0A2K2HDX9_9BACT</name>
<proteinExistence type="predicted"/>
<organism evidence="2 3">
    <name type="scientific">Geothermobacter hydrogeniphilus</name>
    <dbReference type="NCBI Taxonomy" id="1969733"/>
    <lineage>
        <taxon>Bacteria</taxon>
        <taxon>Pseudomonadati</taxon>
        <taxon>Thermodesulfobacteriota</taxon>
        <taxon>Desulfuromonadia</taxon>
        <taxon>Desulfuromonadales</taxon>
        <taxon>Geothermobacteraceae</taxon>
        <taxon>Geothermobacter</taxon>
    </lineage>
</organism>
<dbReference type="RefSeq" id="WP_103113991.1">
    <property type="nucleotide sequence ID" value="NZ_PPFX01000002.1"/>
</dbReference>
<feature type="signal peptide" evidence="1">
    <location>
        <begin position="1"/>
        <end position="20"/>
    </location>
</feature>
<sequence>MTRLPALLLLFILSATPAVADCSVGGFLKSIDLYRQAPPQSNLPAGWLSANRLRLETEGPLAGNWQFDIAGENLLLYSDPPGLTPLPGETINRRLDLERDWNRDGRFADQLQVDRLQITWQDDDNRFSLGRQALGFGRILIFSPLDIIAPFAPDAIDAEVRPGVDALQAAHYFGLGGELAGTVVFGQTARLNSYLLTTTYNAAGIDLLVIGGSLRDRPMLGIGAAGSLGGLGIKAEAALYRGRDVGQPGGDPDDHFSIGALELWYRFANDLVLVAEYLYNGPGTGDPRDYPERMLTAPVEENLTYLLGRHYLLLAPSYELHPLLNLQGLLIWNLDDDSFLLRPLIDISLGDNLSLQLFWSFSVGNKPRRQPFSPLPEIRSEFGSAGGAGGLFLAYHF</sequence>
<keyword evidence="1" id="KW-0732">Signal</keyword>
<evidence type="ECO:0000256" key="1">
    <source>
        <dbReference type="SAM" id="SignalP"/>
    </source>
</evidence>
<feature type="chain" id="PRO_5014375885" evidence="1">
    <location>
        <begin position="21"/>
        <end position="397"/>
    </location>
</feature>
<evidence type="ECO:0000313" key="2">
    <source>
        <dbReference type="EMBL" id="PNU21505.1"/>
    </source>
</evidence>
<dbReference type="AlphaFoldDB" id="A0A2K2HDX9"/>
<gene>
    <name evidence="2" type="ORF">C2E25_01180</name>
</gene>
<dbReference type="EMBL" id="PPFX01000002">
    <property type="protein sequence ID" value="PNU21505.1"/>
    <property type="molecule type" value="Genomic_DNA"/>
</dbReference>
<dbReference type="SUPFAM" id="SSF56935">
    <property type="entry name" value="Porins"/>
    <property type="match status" value="1"/>
</dbReference>
<comment type="caution">
    <text evidence="2">The sequence shown here is derived from an EMBL/GenBank/DDBJ whole genome shotgun (WGS) entry which is preliminary data.</text>
</comment>
<evidence type="ECO:0000313" key="3">
    <source>
        <dbReference type="Proteomes" id="UP000236340"/>
    </source>
</evidence>
<protein>
    <submittedName>
        <fullName evidence="2">Uncharacterized protein</fullName>
    </submittedName>
</protein>
<dbReference type="Proteomes" id="UP000236340">
    <property type="component" value="Unassembled WGS sequence"/>
</dbReference>
<accession>A0A2K2HDX9</accession>
<dbReference type="OrthoDB" id="5289878at2"/>